<feature type="region of interest" description="Disordered" evidence="1">
    <location>
        <begin position="74"/>
        <end position="149"/>
    </location>
</feature>
<dbReference type="OrthoDB" id="5371646at2759"/>
<evidence type="ECO:0000313" key="3">
    <source>
        <dbReference type="Proteomes" id="UP000192596"/>
    </source>
</evidence>
<proteinExistence type="predicted"/>
<feature type="compositionally biased region" description="Polar residues" evidence="1">
    <location>
        <begin position="320"/>
        <end position="329"/>
    </location>
</feature>
<feature type="compositionally biased region" description="Low complexity" evidence="1">
    <location>
        <begin position="215"/>
        <end position="226"/>
    </location>
</feature>
<feature type="region of interest" description="Disordered" evidence="1">
    <location>
        <begin position="179"/>
        <end position="329"/>
    </location>
</feature>
<dbReference type="AlphaFoldDB" id="A0A1V8SHU0"/>
<accession>A0A1V8SHU0</accession>
<feature type="compositionally biased region" description="Polar residues" evidence="1">
    <location>
        <begin position="112"/>
        <end position="130"/>
    </location>
</feature>
<organism evidence="2 3">
    <name type="scientific">Cryoendolithus antarcticus</name>
    <dbReference type="NCBI Taxonomy" id="1507870"/>
    <lineage>
        <taxon>Eukaryota</taxon>
        <taxon>Fungi</taxon>
        <taxon>Dikarya</taxon>
        <taxon>Ascomycota</taxon>
        <taxon>Pezizomycotina</taxon>
        <taxon>Dothideomycetes</taxon>
        <taxon>Dothideomycetidae</taxon>
        <taxon>Cladosporiales</taxon>
        <taxon>Cladosporiaceae</taxon>
        <taxon>Cryoendolithus</taxon>
    </lineage>
</organism>
<evidence type="ECO:0000256" key="1">
    <source>
        <dbReference type="SAM" id="MobiDB-lite"/>
    </source>
</evidence>
<comment type="caution">
    <text evidence="2">The sequence shown here is derived from an EMBL/GenBank/DDBJ whole genome shotgun (WGS) entry which is preliminary data.</text>
</comment>
<feature type="compositionally biased region" description="Low complexity" evidence="1">
    <location>
        <begin position="293"/>
        <end position="303"/>
    </location>
</feature>
<name>A0A1V8SHU0_9PEZI</name>
<reference evidence="3" key="1">
    <citation type="submission" date="2017-03" db="EMBL/GenBank/DDBJ databases">
        <title>Genomes of endolithic fungi from Antarctica.</title>
        <authorList>
            <person name="Coleine C."/>
            <person name="Masonjones S."/>
            <person name="Stajich J.E."/>
        </authorList>
    </citation>
    <scope>NUCLEOTIDE SEQUENCE [LARGE SCALE GENOMIC DNA]</scope>
    <source>
        <strain evidence="3">CCFEE 5527</strain>
    </source>
</reference>
<evidence type="ECO:0000313" key="2">
    <source>
        <dbReference type="EMBL" id="OQN98715.1"/>
    </source>
</evidence>
<dbReference type="InParanoid" id="A0A1V8SHU0"/>
<dbReference type="EMBL" id="NAJO01000044">
    <property type="protein sequence ID" value="OQN98715.1"/>
    <property type="molecule type" value="Genomic_DNA"/>
</dbReference>
<sequence>MAGYGPRDGPGFSNDEKNYLLAEIIKCASISSTNLLNVVMANQIQPRWEDMPLPPGRSLNACRFAFEELKRAAHSPLSQNVPHTPLSAPIGGSLKRPWGSDAAPPRAIMPKLTSTSGMSLPPQMSSQIGQAQPPKRKRGRPPKNPPPAQLESAALAASIGTVGPAYAPREALQYTAPLPSMQTSYPSGPSAPDPRASLPPLQRVPISGMISTPTGQKTSSNSSSSSGKRKRGRSMRLEPSSMAQMQPPVYESPYAVQAEQRDSPALAAITRHRETSGAGTIPSMIPGPPLAPAPALEQATQQPSEPRMVTAGPDRPPSSGPTEPTRSQT</sequence>
<dbReference type="Proteomes" id="UP000192596">
    <property type="component" value="Unassembled WGS sequence"/>
</dbReference>
<gene>
    <name evidence="2" type="ORF">B0A48_15381</name>
</gene>
<protein>
    <submittedName>
        <fullName evidence="2">Uncharacterized protein</fullName>
    </submittedName>
</protein>
<keyword evidence="3" id="KW-1185">Reference proteome</keyword>